<dbReference type="EMBL" id="SJPG01000001">
    <property type="protein sequence ID" value="TWT64420.1"/>
    <property type="molecule type" value="Genomic_DNA"/>
</dbReference>
<dbReference type="GO" id="GO:0140098">
    <property type="term" value="F:catalytic activity, acting on RNA"/>
    <property type="evidence" value="ECO:0007669"/>
    <property type="project" value="UniProtKB-ARBA"/>
</dbReference>
<comment type="catalytic activity">
    <reaction evidence="1">
        <text>uridine(34) in tRNA + AH2 + O2 = 5-hydroxyuridine(34) in tRNA + A + H2O</text>
        <dbReference type="Rhea" id="RHEA:64224"/>
        <dbReference type="Rhea" id="RHEA-COMP:11727"/>
        <dbReference type="Rhea" id="RHEA-COMP:13381"/>
        <dbReference type="ChEBI" id="CHEBI:13193"/>
        <dbReference type="ChEBI" id="CHEBI:15377"/>
        <dbReference type="ChEBI" id="CHEBI:15379"/>
        <dbReference type="ChEBI" id="CHEBI:17499"/>
        <dbReference type="ChEBI" id="CHEBI:65315"/>
        <dbReference type="ChEBI" id="CHEBI:136877"/>
    </reaction>
</comment>
<keyword evidence="3" id="KW-0413">Isomerase</keyword>
<dbReference type="InterPro" id="IPR001763">
    <property type="entry name" value="Rhodanese-like_dom"/>
</dbReference>
<dbReference type="InterPro" id="IPR036873">
    <property type="entry name" value="Rhodanese-like_dom_sf"/>
</dbReference>
<dbReference type="CDD" id="cd01518">
    <property type="entry name" value="RHOD_YceA"/>
    <property type="match status" value="1"/>
</dbReference>
<proteinExistence type="inferred from homology"/>
<dbReference type="InterPro" id="IPR020103">
    <property type="entry name" value="PsdUridine_synth_cat_dom_sf"/>
</dbReference>
<dbReference type="GO" id="GO:0001522">
    <property type="term" value="P:pseudouridine synthesis"/>
    <property type="evidence" value="ECO:0007669"/>
    <property type="project" value="InterPro"/>
</dbReference>
<evidence type="ECO:0000259" key="2">
    <source>
        <dbReference type="PROSITE" id="PS50206"/>
    </source>
</evidence>
<dbReference type="GO" id="GO:0003723">
    <property type="term" value="F:RNA binding"/>
    <property type="evidence" value="ECO:0007669"/>
    <property type="project" value="InterPro"/>
</dbReference>
<evidence type="ECO:0000256" key="1">
    <source>
        <dbReference type="HAMAP-Rule" id="MF_00469"/>
    </source>
</evidence>
<keyword evidence="4" id="KW-1185">Reference proteome</keyword>
<keyword evidence="1" id="KW-0560">Oxidoreductase</keyword>
<feature type="domain" description="Rhodanese" evidence="2">
    <location>
        <begin position="138"/>
        <end position="232"/>
    </location>
</feature>
<gene>
    <name evidence="3" type="primary">rluA</name>
    <name evidence="1" type="synonym">trhO</name>
    <name evidence="3" type="ORF">Pan54_51830</name>
</gene>
<dbReference type="PROSITE" id="PS01129">
    <property type="entry name" value="PSI_RLU"/>
    <property type="match status" value="1"/>
</dbReference>
<name>A0A5C5XN88_9PLAN</name>
<organism evidence="3 4">
    <name type="scientific">Rubinisphaera italica</name>
    <dbReference type="NCBI Taxonomy" id="2527969"/>
    <lineage>
        <taxon>Bacteria</taxon>
        <taxon>Pseudomonadati</taxon>
        <taxon>Planctomycetota</taxon>
        <taxon>Planctomycetia</taxon>
        <taxon>Planctomycetales</taxon>
        <taxon>Planctomycetaceae</taxon>
        <taxon>Rubinisphaera</taxon>
    </lineage>
</organism>
<dbReference type="EC" id="1.14.-.-" evidence="1"/>
<dbReference type="AlphaFoldDB" id="A0A5C5XN88"/>
<dbReference type="Proteomes" id="UP000316095">
    <property type="component" value="Unassembled WGS sequence"/>
</dbReference>
<dbReference type="SUPFAM" id="SSF55120">
    <property type="entry name" value="Pseudouridine synthase"/>
    <property type="match status" value="1"/>
</dbReference>
<dbReference type="HAMAP" id="MF_00469">
    <property type="entry name" value="TrhO"/>
    <property type="match status" value="1"/>
</dbReference>
<keyword evidence="1" id="KW-0819">tRNA processing</keyword>
<dbReference type="SUPFAM" id="SSF52821">
    <property type="entry name" value="Rhodanese/Cell cycle control phosphatase"/>
    <property type="match status" value="1"/>
</dbReference>
<dbReference type="GO" id="GO:0016705">
    <property type="term" value="F:oxidoreductase activity, acting on paired donors, with incorporation or reduction of molecular oxygen"/>
    <property type="evidence" value="ECO:0007669"/>
    <property type="project" value="UniProtKB-UniRule"/>
</dbReference>
<dbReference type="SMART" id="SM00450">
    <property type="entry name" value="RHOD"/>
    <property type="match status" value="1"/>
</dbReference>
<dbReference type="PROSITE" id="PS50206">
    <property type="entry name" value="RHODANESE_3"/>
    <property type="match status" value="1"/>
</dbReference>
<dbReference type="Pfam" id="PF00581">
    <property type="entry name" value="Rhodanese"/>
    <property type="match status" value="1"/>
</dbReference>
<sequence length="607" mass="69348">MIVTSEPQEPTTSAHLPFVNIASYLFAPLDKLPERREALRPLCKSLGLKGTILLSPEGINIFMAGSREAIDQLLDHLRSDPLFEKLEVKESFSQTQPFSRLLVKLKKEIIAFGIDGIAPRDYTSKKIPAGELKRWLDEGRPVTLLDTRNDYEVDLGTFENALPIGVGHFRDFPEAVRKLPGELKEQPIVMFCTGGIRCEKAGPFMEQEGFREVYQLEGGILKYFEECGGEHYDGDCFVFDHRVALNPNLEETATTQCYACQHPLTVADQESDYYEIGKTCPYCWTDPTLNQPTIADREQRIHSVTQPLPGSISYTNERPLNVPLRYENWTLIDFLCDYHPHVTRANWERVCQEGCIRDRGQSLDEQSILRPGQRLLRLEPDTIEPDVNANIRILDWDEPLVVFEKPAPLPMHPCGRFNRNSMTSILDLAFPEIQLRPAHRLDANTTGLVLFTSHRDISKRVQRQFEKGQARKTYLCRLTGQPEWNEFVCSEAISRVPNEGGFRGIDNEAGDTAETKFRVLERYENGESLIEARPITGRTNQIRVHLWYLGVPICGDPVYLPNGQWGDRQTLTVNDPPMCLHAWKLTFNDPETNQERSYESNRPAWAE</sequence>
<dbReference type="Gene3D" id="3.30.70.100">
    <property type="match status" value="1"/>
</dbReference>
<reference evidence="3 4" key="1">
    <citation type="submission" date="2019-02" db="EMBL/GenBank/DDBJ databases">
        <title>Deep-cultivation of Planctomycetes and their phenomic and genomic characterization uncovers novel biology.</title>
        <authorList>
            <person name="Wiegand S."/>
            <person name="Jogler M."/>
            <person name="Boedeker C."/>
            <person name="Pinto D."/>
            <person name="Vollmers J."/>
            <person name="Rivas-Marin E."/>
            <person name="Kohn T."/>
            <person name="Peeters S.H."/>
            <person name="Heuer A."/>
            <person name="Rast P."/>
            <person name="Oberbeckmann S."/>
            <person name="Bunk B."/>
            <person name="Jeske O."/>
            <person name="Meyerdierks A."/>
            <person name="Storesund J.E."/>
            <person name="Kallscheuer N."/>
            <person name="Luecker S."/>
            <person name="Lage O.M."/>
            <person name="Pohl T."/>
            <person name="Merkel B.J."/>
            <person name="Hornburger P."/>
            <person name="Mueller R.-W."/>
            <person name="Bruemmer F."/>
            <person name="Labrenz M."/>
            <person name="Spormann A.M."/>
            <person name="Op Den Camp H."/>
            <person name="Overmann J."/>
            <person name="Amann R."/>
            <person name="Jetten M.S.M."/>
            <person name="Mascher T."/>
            <person name="Medema M.H."/>
            <person name="Devos D.P."/>
            <person name="Kaster A.-K."/>
            <person name="Ovreas L."/>
            <person name="Rohde M."/>
            <person name="Galperin M.Y."/>
            <person name="Jogler C."/>
        </authorList>
    </citation>
    <scope>NUCLEOTIDE SEQUENCE [LARGE SCALE GENOMIC DNA]</scope>
    <source>
        <strain evidence="3 4">Pan54</strain>
    </source>
</reference>
<comment type="function">
    <text evidence="1">Catalyzes oxygen-dependent 5-hydroxyuridine (ho5U) modification at position 34 in tRNAs.</text>
</comment>
<evidence type="ECO:0000313" key="3">
    <source>
        <dbReference type="EMBL" id="TWT64420.1"/>
    </source>
</evidence>
<dbReference type="RefSeq" id="WP_207310219.1">
    <property type="nucleotide sequence ID" value="NZ_SJPG01000001.1"/>
</dbReference>
<dbReference type="InterPro" id="IPR020936">
    <property type="entry name" value="TrhO"/>
</dbReference>
<accession>A0A5C5XN88</accession>
<evidence type="ECO:0000313" key="4">
    <source>
        <dbReference type="Proteomes" id="UP000316095"/>
    </source>
</evidence>
<dbReference type="InterPro" id="IPR006145">
    <property type="entry name" value="PsdUridine_synth_RsuA/RluA"/>
</dbReference>
<comment type="similarity">
    <text evidence="1">Belongs to the TrhO family.</text>
</comment>
<dbReference type="GO" id="GO:0006400">
    <property type="term" value="P:tRNA modification"/>
    <property type="evidence" value="ECO:0007669"/>
    <property type="project" value="UniProtKB-UniRule"/>
</dbReference>
<dbReference type="PANTHER" id="PTHR43268">
    <property type="entry name" value="THIOSULFATE SULFURTRANSFERASE/RHODANESE-LIKE DOMAIN-CONTAINING PROTEIN 2"/>
    <property type="match status" value="1"/>
</dbReference>
<dbReference type="InterPro" id="IPR040503">
    <property type="entry name" value="TRHO_N"/>
</dbReference>
<dbReference type="Gene3D" id="3.40.250.10">
    <property type="entry name" value="Rhodanese-like domain"/>
    <property type="match status" value="1"/>
</dbReference>
<comment type="caution">
    <text evidence="3">The sequence shown here is derived from an EMBL/GenBank/DDBJ whole genome shotgun (WGS) entry which is preliminary data.</text>
</comment>
<dbReference type="InterPro" id="IPR006224">
    <property type="entry name" value="PsdUridine_synth_RluA-like_CS"/>
</dbReference>
<dbReference type="Gene3D" id="3.30.2350.10">
    <property type="entry name" value="Pseudouridine synthase"/>
    <property type="match status" value="1"/>
</dbReference>
<dbReference type="PANTHER" id="PTHR43268:SF3">
    <property type="entry name" value="RHODANESE-LIKE DOMAIN-CONTAINING PROTEIN 7-RELATED"/>
    <property type="match status" value="1"/>
</dbReference>
<dbReference type="NCBIfam" id="NF003703">
    <property type="entry name" value="PRK05320.1"/>
    <property type="match status" value="1"/>
</dbReference>
<protein>
    <recommendedName>
        <fullName evidence="1">tRNA uridine(34) hydroxylase</fullName>
        <ecNumber evidence="1">1.14.-.-</ecNumber>
    </recommendedName>
    <alternativeName>
        <fullName evidence="1">tRNA hydroxylation protein O</fullName>
    </alternativeName>
</protein>
<dbReference type="Pfam" id="PF17773">
    <property type="entry name" value="UPF0176_N"/>
    <property type="match status" value="1"/>
</dbReference>
<dbReference type="GO" id="GO:0009982">
    <property type="term" value="F:pseudouridine synthase activity"/>
    <property type="evidence" value="ECO:0007669"/>
    <property type="project" value="InterPro"/>
</dbReference>
<dbReference type="Pfam" id="PF00849">
    <property type="entry name" value="PseudoU_synth_2"/>
    <property type="match status" value="1"/>
</dbReference>